<accession>A0A7R8CZF9</accession>
<name>A0A7R8CZF9_LEPSM</name>
<gene>
    <name evidence="1" type="ORF">LSAA_12185</name>
</gene>
<keyword evidence="2" id="KW-1185">Reference proteome</keyword>
<dbReference type="AlphaFoldDB" id="A0A7R8CZF9"/>
<dbReference type="OrthoDB" id="6500128at2759"/>
<sequence>MCGFLFSCEPAFRNYQANSTTMYLNGFCSDRDPFWDPDYAWNTNDPNFTSCFRKTILQEKFPLKHLEGLRHFHVLFLILIAFVDLGYWGSKEFYPKDLINPIIRAITFLAVFILLFVERARGYRISPLLTSFFLIYFATNTIDLYGHIRWVMMSALLWTGFKRNLSFDDLWDLVPSLSSRTVVPIFLQRLDSALRRVKTNENGITYAKGDDNVEVKTKHEKKTSAKYSPCSSSNIWTIDIICSCH</sequence>
<protein>
    <submittedName>
        <fullName evidence="1">ABCC1</fullName>
    </submittedName>
</protein>
<proteinExistence type="predicted"/>
<evidence type="ECO:0000313" key="2">
    <source>
        <dbReference type="Proteomes" id="UP000675881"/>
    </source>
</evidence>
<reference evidence="1" key="1">
    <citation type="submission" date="2021-02" db="EMBL/GenBank/DDBJ databases">
        <authorList>
            <person name="Bekaert M."/>
        </authorList>
    </citation>
    <scope>NUCLEOTIDE SEQUENCE</scope>
    <source>
        <strain evidence="1">IoA-00</strain>
    </source>
</reference>
<dbReference type="EMBL" id="HG994585">
    <property type="protein sequence ID" value="CAF2975888.1"/>
    <property type="molecule type" value="Genomic_DNA"/>
</dbReference>
<organism evidence="1 2">
    <name type="scientific">Lepeophtheirus salmonis</name>
    <name type="common">Salmon louse</name>
    <name type="synonym">Caligus salmonis</name>
    <dbReference type="NCBI Taxonomy" id="72036"/>
    <lineage>
        <taxon>Eukaryota</taxon>
        <taxon>Metazoa</taxon>
        <taxon>Ecdysozoa</taxon>
        <taxon>Arthropoda</taxon>
        <taxon>Crustacea</taxon>
        <taxon>Multicrustacea</taxon>
        <taxon>Hexanauplia</taxon>
        <taxon>Copepoda</taxon>
        <taxon>Siphonostomatoida</taxon>
        <taxon>Caligidae</taxon>
        <taxon>Lepeophtheirus</taxon>
    </lineage>
</organism>
<evidence type="ECO:0000313" key="1">
    <source>
        <dbReference type="EMBL" id="CAF2975888.1"/>
    </source>
</evidence>
<dbReference type="Proteomes" id="UP000675881">
    <property type="component" value="Chromosome 6"/>
</dbReference>